<keyword evidence="6" id="KW-0378">Hydrolase</keyword>
<keyword evidence="8" id="KW-0539">Nucleus</keyword>
<evidence type="ECO:0000256" key="1">
    <source>
        <dbReference type="ARBA" id="ARBA00001913"/>
    </source>
</evidence>
<dbReference type="EMBL" id="QDEB01003128">
    <property type="protein sequence ID" value="RZC42974.1"/>
    <property type="molecule type" value="Genomic_DNA"/>
</dbReference>
<dbReference type="Pfam" id="PF00884">
    <property type="entry name" value="Sulfatase"/>
    <property type="match status" value="1"/>
</dbReference>
<keyword evidence="5 10" id="KW-0732">Signal</keyword>
<dbReference type="Gene3D" id="3.40.720.10">
    <property type="entry name" value="Alkaline Phosphatase, subunit A"/>
    <property type="match status" value="1"/>
</dbReference>
<comment type="similarity">
    <text evidence="4">Belongs to the sulfatase family.</text>
</comment>
<comment type="subcellular location">
    <subcellularLocation>
        <location evidence="2">Nucleus</location>
    </subcellularLocation>
</comment>
<dbReference type="InterPro" id="IPR024607">
    <property type="entry name" value="Sulfatase_CS"/>
</dbReference>
<proteinExistence type="inferred from homology"/>
<evidence type="ECO:0000313" key="12">
    <source>
        <dbReference type="EMBL" id="RZC42974.1"/>
    </source>
</evidence>
<dbReference type="GO" id="GO:0008449">
    <property type="term" value="F:N-acetylglucosamine-6-sulfatase activity"/>
    <property type="evidence" value="ECO:0007669"/>
    <property type="project" value="TreeGrafter"/>
</dbReference>
<reference evidence="12 13" key="1">
    <citation type="submission" date="2017-03" db="EMBL/GenBank/DDBJ databases">
        <title>Genome of the blue death feigning beetle - Asbolus verrucosus.</title>
        <authorList>
            <person name="Rider S.D."/>
        </authorList>
    </citation>
    <scope>NUCLEOTIDE SEQUENCE [LARGE SCALE GENOMIC DNA]</scope>
    <source>
        <strain evidence="12">Butters</strain>
        <tissue evidence="12">Head and leg muscle</tissue>
    </source>
</reference>
<feature type="region of interest" description="Disordered" evidence="9">
    <location>
        <begin position="907"/>
        <end position="936"/>
    </location>
</feature>
<comment type="caution">
    <text evidence="12">The sequence shown here is derived from an EMBL/GenBank/DDBJ whole genome shotgun (WGS) entry which is preliminary data.</text>
</comment>
<comment type="similarity">
    <text evidence="3">Belongs to the RRP1 family.</text>
</comment>
<evidence type="ECO:0000259" key="11">
    <source>
        <dbReference type="Pfam" id="PF00884"/>
    </source>
</evidence>
<dbReference type="Pfam" id="PF05997">
    <property type="entry name" value="Nop52"/>
    <property type="match status" value="1"/>
</dbReference>
<keyword evidence="7" id="KW-0325">Glycoprotein</keyword>
<dbReference type="AlphaFoldDB" id="A0A482WD16"/>
<dbReference type="PROSITE" id="PS00523">
    <property type="entry name" value="SULFATASE_1"/>
    <property type="match status" value="1"/>
</dbReference>
<evidence type="ECO:0000256" key="9">
    <source>
        <dbReference type="SAM" id="MobiDB-lite"/>
    </source>
</evidence>
<dbReference type="PANTHER" id="PTHR43108:SF8">
    <property type="entry name" value="SD21168P"/>
    <property type="match status" value="1"/>
</dbReference>
<dbReference type="Proteomes" id="UP000292052">
    <property type="component" value="Unassembled WGS sequence"/>
</dbReference>
<protein>
    <submittedName>
        <fullName evidence="12">Nop52, Sulfatase, Phosphodiest and/or Metalloenzyme domain containing protein</fullName>
    </submittedName>
</protein>
<evidence type="ECO:0000256" key="5">
    <source>
        <dbReference type="ARBA" id="ARBA00022729"/>
    </source>
</evidence>
<evidence type="ECO:0000313" key="13">
    <source>
        <dbReference type="Proteomes" id="UP000292052"/>
    </source>
</evidence>
<dbReference type="GO" id="GO:0030688">
    <property type="term" value="C:preribosome, small subunit precursor"/>
    <property type="evidence" value="ECO:0007669"/>
    <property type="project" value="InterPro"/>
</dbReference>
<dbReference type="STRING" id="1661398.A0A482WD16"/>
<dbReference type="CDD" id="cd16147">
    <property type="entry name" value="G6S"/>
    <property type="match status" value="1"/>
</dbReference>
<evidence type="ECO:0000256" key="6">
    <source>
        <dbReference type="ARBA" id="ARBA00022801"/>
    </source>
</evidence>
<feature type="region of interest" description="Disordered" evidence="9">
    <location>
        <begin position="1019"/>
        <end position="1051"/>
    </location>
</feature>
<dbReference type="InterPro" id="IPR017850">
    <property type="entry name" value="Alkaline_phosphatase_core_sf"/>
</dbReference>
<keyword evidence="13" id="KW-1185">Reference proteome</keyword>
<comment type="cofactor">
    <cofactor evidence="1">
        <name>Ca(2+)</name>
        <dbReference type="ChEBI" id="CHEBI:29108"/>
    </cofactor>
</comment>
<dbReference type="SUPFAM" id="SSF53649">
    <property type="entry name" value="Alkaline phosphatase-like"/>
    <property type="match status" value="1"/>
</dbReference>
<accession>A0A482WD16</accession>
<evidence type="ECO:0000256" key="2">
    <source>
        <dbReference type="ARBA" id="ARBA00004123"/>
    </source>
</evidence>
<feature type="chain" id="PRO_5019832763" evidence="10">
    <location>
        <begin position="17"/>
        <end position="1063"/>
    </location>
</feature>
<evidence type="ECO:0000256" key="3">
    <source>
        <dbReference type="ARBA" id="ARBA00006374"/>
    </source>
</evidence>
<dbReference type="InterPro" id="IPR010301">
    <property type="entry name" value="RRP1"/>
</dbReference>
<organism evidence="12 13">
    <name type="scientific">Asbolus verrucosus</name>
    <name type="common">Desert ironclad beetle</name>
    <dbReference type="NCBI Taxonomy" id="1661398"/>
    <lineage>
        <taxon>Eukaryota</taxon>
        <taxon>Metazoa</taxon>
        <taxon>Ecdysozoa</taxon>
        <taxon>Arthropoda</taxon>
        <taxon>Hexapoda</taxon>
        <taxon>Insecta</taxon>
        <taxon>Pterygota</taxon>
        <taxon>Neoptera</taxon>
        <taxon>Endopterygota</taxon>
        <taxon>Coleoptera</taxon>
        <taxon>Polyphaga</taxon>
        <taxon>Cucujiformia</taxon>
        <taxon>Tenebrionidae</taxon>
        <taxon>Pimeliinae</taxon>
        <taxon>Asbolus</taxon>
    </lineage>
</organism>
<dbReference type="PANTHER" id="PTHR43108">
    <property type="entry name" value="N-ACETYLGLUCOSAMINE-6-SULFATASE FAMILY MEMBER"/>
    <property type="match status" value="1"/>
</dbReference>
<evidence type="ECO:0000256" key="8">
    <source>
        <dbReference type="ARBA" id="ARBA00023242"/>
    </source>
</evidence>
<dbReference type="GO" id="GO:0005539">
    <property type="term" value="F:glycosaminoglycan binding"/>
    <property type="evidence" value="ECO:0007669"/>
    <property type="project" value="TreeGrafter"/>
</dbReference>
<feature type="signal peptide" evidence="10">
    <location>
        <begin position="1"/>
        <end position="16"/>
    </location>
</feature>
<evidence type="ECO:0000256" key="7">
    <source>
        <dbReference type="ARBA" id="ARBA00023180"/>
    </source>
</evidence>
<name>A0A482WD16_ASBVE</name>
<sequence>MFVLLCFVLVITPCELLPNFVVVLTDDQDLLLRSLDFMGNTTKLVANYGMTFTNFFVNTPICCPSRSTVLTGKYPHNIGVFNNGIGGGCSSLNWQNHHENATIAAALKSEKNYRTFYAGKYLNQYGTKEAGGVGHVPFGYDWWLGLQGNSVYYNYTLSVNGSGEFFENDYLTDKITQNALDFLNQKSVVSGNFFMMLAPPACHAPFTPAPRHRDEFPGLQTVRNVPFNATPTNKHWLVEMPPLHLPTNVTVLDDIYANRIRTLLAVDEMVGRIVDKLEEIGALEDTYLIVTSDNGFHIGQFTQPWDKRQPYESDIRVPFIVRGPKIPRKVVSDYPVSAVDFASTILDLAGIKMADTDGESFKKQLFSENSQDYDKYVLIEYWGVGAADSVSPQCPWEPRNELDWCVPENWCKCQDSTNNTYSCFLRVSKSETFKFCAFAGGFIEAYNLIDDPHELNNLILSQSQVAGYLAILERLRYCEGRDCMAVLEMSVTSKTRENMKKTPKNDKKQVKKVLLVAQELKLARVLAGNNKTSRDRALKSLKKWFQNRSTAIPFSEGDFLRLWKGLFYSMWMSDKPLVQEECAENISSLVHALPLSGALLFFKCGMTILMNEWFGIDQLRLDKFLMFVRRLLRQSLFVLKNENWSQESVRKYTEALSETILNTQKQRPMGLLMHFIEIYLEELAKVSTGALPPYLMTDFLRPFIKELAFSDDPRIIDHIRRHVFVYLIRQSDLGLEYQEKYQAWRNLGFPGSIDSMKKVEVSDEEEEEAEEEEETNVYDPRAGRVNVNLSQLKFHSKAIAKALTECKFAKATNSKSRKCLGDLAEHFKKMASGIYPLGVKKIKLATDEYDMSIRKAVNRLVKFDQKIKGKKHKKRKLQNDEIELRGGKKIKLNEKLQEKIANELNHVMNPERRKKKRKIAETPDSPPQKQMRQEETPLLEVESVFKRNSGMWFVTKQIEDEPQEKTLFPKSQWEDSNNKNIEKIEQSLKNNQSLIKNPFATSNWTPVKKVKINTKLNRSQDVDEHHAQIKSSPAIPYDANKKPSKPLLKTPMMQSPINPFYTI</sequence>
<gene>
    <name evidence="12" type="ORF">BDFB_009605</name>
</gene>
<evidence type="ECO:0000256" key="4">
    <source>
        <dbReference type="ARBA" id="ARBA00008779"/>
    </source>
</evidence>
<dbReference type="GO" id="GO:0005634">
    <property type="term" value="C:nucleus"/>
    <property type="evidence" value="ECO:0007669"/>
    <property type="project" value="UniProtKB-SubCell"/>
</dbReference>
<evidence type="ECO:0000256" key="10">
    <source>
        <dbReference type="SAM" id="SignalP"/>
    </source>
</evidence>
<dbReference type="InterPro" id="IPR000917">
    <property type="entry name" value="Sulfatase_N"/>
</dbReference>
<dbReference type="OrthoDB" id="2019504at2759"/>
<feature type="domain" description="Sulfatase N-terminal" evidence="11">
    <location>
        <begin position="18"/>
        <end position="351"/>
    </location>
</feature>
<dbReference type="GO" id="GO:0006364">
    <property type="term" value="P:rRNA processing"/>
    <property type="evidence" value="ECO:0007669"/>
    <property type="project" value="InterPro"/>
</dbReference>